<keyword evidence="7" id="KW-1185">Reference proteome</keyword>
<dbReference type="Pfam" id="PF05699">
    <property type="entry name" value="Dimer_Tnp_hAT"/>
    <property type="match status" value="1"/>
</dbReference>
<proteinExistence type="predicted"/>
<protein>
    <submittedName>
        <fullName evidence="8">E3 SUMO-protein ligase ZBED1-like</fullName>
    </submittedName>
</protein>
<evidence type="ECO:0000313" key="8">
    <source>
        <dbReference type="RefSeq" id="XP_065664453.1"/>
    </source>
</evidence>
<evidence type="ECO:0000256" key="1">
    <source>
        <dbReference type="ARBA" id="ARBA00004123"/>
    </source>
</evidence>
<dbReference type="InterPro" id="IPR052035">
    <property type="entry name" value="ZnF_BED_domain_contain"/>
</dbReference>
<evidence type="ECO:0000256" key="5">
    <source>
        <dbReference type="ARBA" id="ARBA00023242"/>
    </source>
</evidence>
<dbReference type="RefSeq" id="XP_065664453.1">
    <property type="nucleotide sequence ID" value="XM_065808381.1"/>
</dbReference>
<dbReference type="InterPro" id="IPR012337">
    <property type="entry name" value="RNaseH-like_sf"/>
</dbReference>
<dbReference type="InterPro" id="IPR008906">
    <property type="entry name" value="HATC_C_dom"/>
</dbReference>
<evidence type="ECO:0000256" key="3">
    <source>
        <dbReference type="ARBA" id="ARBA00022771"/>
    </source>
</evidence>
<keyword evidence="3" id="KW-0863">Zinc-finger</keyword>
<dbReference type="PANTHER" id="PTHR46481">
    <property type="entry name" value="ZINC FINGER BED DOMAIN-CONTAINING PROTEIN 4"/>
    <property type="match status" value="1"/>
</dbReference>
<dbReference type="PANTHER" id="PTHR46481:SF10">
    <property type="entry name" value="ZINC FINGER BED DOMAIN-CONTAINING PROTEIN 39"/>
    <property type="match status" value="1"/>
</dbReference>
<feature type="domain" description="HAT C-terminal dimerisation" evidence="6">
    <location>
        <begin position="292"/>
        <end position="361"/>
    </location>
</feature>
<reference evidence="8" key="1">
    <citation type="submission" date="2025-08" db="UniProtKB">
        <authorList>
            <consortium name="RefSeq"/>
        </authorList>
    </citation>
    <scope>IDENTIFICATION</scope>
</reference>
<keyword evidence="2" id="KW-0479">Metal-binding</keyword>
<keyword evidence="5" id="KW-0539">Nucleus</keyword>
<comment type="subcellular location">
    <subcellularLocation>
        <location evidence="1">Nucleus</location>
    </subcellularLocation>
</comment>
<gene>
    <name evidence="8" type="primary">LOC136086110</name>
</gene>
<dbReference type="GeneID" id="136086110"/>
<evidence type="ECO:0000313" key="7">
    <source>
        <dbReference type="Proteomes" id="UP001652625"/>
    </source>
</evidence>
<accession>A0ABM4CRF9</accession>
<organism evidence="7 8">
    <name type="scientific">Hydra vulgaris</name>
    <name type="common">Hydra</name>
    <name type="synonym">Hydra attenuata</name>
    <dbReference type="NCBI Taxonomy" id="6087"/>
    <lineage>
        <taxon>Eukaryota</taxon>
        <taxon>Metazoa</taxon>
        <taxon>Cnidaria</taxon>
        <taxon>Hydrozoa</taxon>
        <taxon>Hydroidolina</taxon>
        <taxon>Anthoathecata</taxon>
        <taxon>Aplanulata</taxon>
        <taxon>Hydridae</taxon>
        <taxon>Hydra</taxon>
    </lineage>
</organism>
<evidence type="ECO:0000256" key="4">
    <source>
        <dbReference type="ARBA" id="ARBA00022833"/>
    </source>
</evidence>
<dbReference type="SUPFAM" id="SSF53098">
    <property type="entry name" value="Ribonuclease H-like"/>
    <property type="match status" value="1"/>
</dbReference>
<sequence>MKKLTSISSNMPCVAHLLHLVVIESFKAVREDKNIFSACRLLATRTHKSVASQQRIINVCQNVQPKKINFNKIITPRKTRWKSGLMCMKSILHLKQGFDIISARNSKTDDILRAIILIQEQFEVIEKIVPILKAISDFSECISAKKQHLVIPGLYDIKEKIKNFILANDKSTADFVSKILANLNKRFPDCGSNITNNSLSHFLDPKFKGHLLSRFGKECQTIKQLKLSATGDNLSLNSKQTLAPSPDQELTSAEKLLFEMMNHDSPRSGFWNTSISNPFDAELNAYKRLGFSQKSHDILEWWRVHSPQLPLLSNEAKKVLCISTLSTSFERVFSQAGNIISCKRTLLKSETVEKLVYIKENTSRVTIKKWNIEEDISESEIDFKVWNLDLEID</sequence>
<keyword evidence="4" id="KW-0862">Zinc</keyword>
<name>A0ABM4CRF9_HYDVU</name>
<evidence type="ECO:0000256" key="2">
    <source>
        <dbReference type="ARBA" id="ARBA00022723"/>
    </source>
</evidence>
<dbReference type="Proteomes" id="UP001652625">
    <property type="component" value="Chromosome 10"/>
</dbReference>
<evidence type="ECO:0000259" key="6">
    <source>
        <dbReference type="Pfam" id="PF05699"/>
    </source>
</evidence>